<evidence type="ECO:0000313" key="3">
    <source>
        <dbReference type="EMBL" id="HFC47259.1"/>
    </source>
</evidence>
<feature type="domain" description="Potassium channel" evidence="2">
    <location>
        <begin position="17"/>
        <end position="85"/>
    </location>
</feature>
<sequence length="99" mass="10885">FFHCLGHIYQIVLFLNVIIIFLGIIFSFFESIGPIEGIYFSYVSALAIGYGDIVPHTAIGKVISIVLGVVGMILFGIVVGISTRTVILMMHPHEGHQHD</sequence>
<feature type="non-terminal residue" evidence="3">
    <location>
        <position position="1"/>
    </location>
</feature>
<proteinExistence type="predicted"/>
<gene>
    <name evidence="3" type="ORF">ENJ63_05180</name>
</gene>
<feature type="transmembrane region" description="Helical" evidence="1">
    <location>
        <begin position="36"/>
        <end position="53"/>
    </location>
</feature>
<keyword evidence="3" id="KW-0813">Transport</keyword>
<evidence type="ECO:0000256" key="1">
    <source>
        <dbReference type="SAM" id="Phobius"/>
    </source>
</evidence>
<accession>A0A7V2SZ39</accession>
<name>A0A7V2SZ39_9BACT</name>
<reference evidence="3" key="1">
    <citation type="journal article" date="2020" name="mSystems">
        <title>Genome- and Community-Level Interaction Insights into Carbon Utilization and Element Cycling Functions of Hydrothermarchaeota in Hydrothermal Sediment.</title>
        <authorList>
            <person name="Zhou Z."/>
            <person name="Liu Y."/>
            <person name="Xu W."/>
            <person name="Pan J."/>
            <person name="Luo Z.H."/>
            <person name="Li M."/>
        </authorList>
    </citation>
    <scope>NUCLEOTIDE SEQUENCE [LARGE SCALE GENOMIC DNA]</scope>
    <source>
        <strain evidence="3">HyVt-503</strain>
    </source>
</reference>
<feature type="transmembrane region" description="Helical" evidence="1">
    <location>
        <begin position="6"/>
        <end position="29"/>
    </location>
</feature>
<dbReference type="InterPro" id="IPR013099">
    <property type="entry name" value="K_chnl_dom"/>
</dbReference>
<dbReference type="GO" id="GO:0034220">
    <property type="term" value="P:monoatomic ion transmembrane transport"/>
    <property type="evidence" value="ECO:0007669"/>
    <property type="project" value="UniProtKB-KW"/>
</dbReference>
<dbReference type="Pfam" id="PF07885">
    <property type="entry name" value="Ion_trans_2"/>
    <property type="match status" value="1"/>
</dbReference>
<evidence type="ECO:0000259" key="2">
    <source>
        <dbReference type="Pfam" id="PF07885"/>
    </source>
</evidence>
<protein>
    <submittedName>
        <fullName evidence="3">Two pore domain potassium channel family protein</fullName>
    </submittedName>
</protein>
<dbReference type="Gene3D" id="1.10.287.70">
    <property type="match status" value="1"/>
</dbReference>
<keyword evidence="3" id="KW-0407">Ion channel</keyword>
<keyword evidence="1" id="KW-0472">Membrane</keyword>
<dbReference type="EMBL" id="DRND01000413">
    <property type="protein sequence ID" value="HFC47259.1"/>
    <property type="molecule type" value="Genomic_DNA"/>
</dbReference>
<keyword evidence="1" id="KW-1133">Transmembrane helix</keyword>
<organism evidence="3">
    <name type="scientific">Dissulfuribacter thermophilus</name>
    <dbReference type="NCBI Taxonomy" id="1156395"/>
    <lineage>
        <taxon>Bacteria</taxon>
        <taxon>Pseudomonadati</taxon>
        <taxon>Thermodesulfobacteriota</taxon>
        <taxon>Dissulfuribacteria</taxon>
        <taxon>Dissulfuribacterales</taxon>
        <taxon>Dissulfuribacteraceae</taxon>
        <taxon>Dissulfuribacter</taxon>
    </lineage>
</organism>
<dbReference type="Proteomes" id="UP000885797">
    <property type="component" value="Unassembled WGS sequence"/>
</dbReference>
<dbReference type="SUPFAM" id="SSF81324">
    <property type="entry name" value="Voltage-gated potassium channels"/>
    <property type="match status" value="1"/>
</dbReference>
<keyword evidence="3" id="KW-0406">Ion transport</keyword>
<keyword evidence="1" id="KW-0812">Transmembrane</keyword>
<comment type="caution">
    <text evidence="3">The sequence shown here is derived from an EMBL/GenBank/DDBJ whole genome shotgun (WGS) entry which is preliminary data.</text>
</comment>
<dbReference type="AlphaFoldDB" id="A0A7V2SZ39"/>
<feature type="transmembrane region" description="Helical" evidence="1">
    <location>
        <begin position="59"/>
        <end position="81"/>
    </location>
</feature>